<reference evidence="2" key="1">
    <citation type="submission" date="2020-08" db="EMBL/GenBank/DDBJ databases">
        <title>Genomic Encyclopedia of Type Strains, Phase IV (KMG-V): Genome sequencing to study the core and pangenomes of soil and plant-associated prokaryotes.</title>
        <authorList>
            <person name="Whitman W."/>
        </authorList>
    </citation>
    <scope>NUCLEOTIDE SEQUENCE [LARGE SCALE GENOMIC DNA]</scope>
    <source>
        <strain evidence="2">M8UP27</strain>
    </source>
</reference>
<dbReference type="Pfam" id="PF10067">
    <property type="entry name" value="DUF2306"/>
    <property type="match status" value="1"/>
</dbReference>
<feature type="transmembrane region" description="Helical" evidence="1">
    <location>
        <begin position="203"/>
        <end position="223"/>
    </location>
</feature>
<organism evidence="2 3">
    <name type="scientific">Tunturiibacter empetritectus</name>
    <dbReference type="NCBI Taxonomy" id="3069691"/>
    <lineage>
        <taxon>Bacteria</taxon>
        <taxon>Pseudomonadati</taxon>
        <taxon>Acidobacteriota</taxon>
        <taxon>Terriglobia</taxon>
        <taxon>Terriglobales</taxon>
        <taxon>Acidobacteriaceae</taxon>
        <taxon>Tunturiibacter</taxon>
    </lineage>
</organism>
<dbReference type="Proteomes" id="UP000568106">
    <property type="component" value="Unassembled WGS sequence"/>
</dbReference>
<gene>
    <name evidence="2" type="ORF">HDF09_001186</name>
</gene>
<name>A0A7W8IHR3_9BACT</name>
<evidence type="ECO:0000313" key="2">
    <source>
        <dbReference type="EMBL" id="MBB5316536.1"/>
    </source>
</evidence>
<feature type="transmembrane region" description="Helical" evidence="1">
    <location>
        <begin position="110"/>
        <end position="131"/>
    </location>
</feature>
<keyword evidence="1" id="KW-0472">Membrane</keyword>
<evidence type="ECO:0008006" key="4">
    <source>
        <dbReference type="Google" id="ProtNLM"/>
    </source>
</evidence>
<dbReference type="InterPro" id="IPR018750">
    <property type="entry name" value="DUF2306_membrane"/>
</dbReference>
<evidence type="ECO:0000313" key="3">
    <source>
        <dbReference type="Proteomes" id="UP000568106"/>
    </source>
</evidence>
<keyword evidence="1" id="KW-0812">Transmembrane</keyword>
<sequence>MDAKAPARVIEMRGGAGRGVSSGYRAYGYPRWLKVAFWICVVIAVAVVLRRMAVLANPTQGGSSPTAALDAVFASHAALTLAHILPAMAFVLLSPFVLLQRSGAVWAERLFFPLGVWVGVTAYAMSAHPVGGWVERSAVLLFNSFFLFSLGRAFVAARRGEALEKMRWMLRSVAILLGIATTRPVMGVFFATSRLTHLEPGQFFGIAFWIGFSINTIAMELWLRSRGDRLPVAG</sequence>
<feature type="transmembrane region" description="Helical" evidence="1">
    <location>
        <begin position="137"/>
        <end position="156"/>
    </location>
</feature>
<keyword evidence="1" id="KW-1133">Transmembrane helix</keyword>
<dbReference type="AlphaFoldDB" id="A0A7W8IHR3"/>
<feature type="transmembrane region" description="Helical" evidence="1">
    <location>
        <begin position="168"/>
        <end position="191"/>
    </location>
</feature>
<proteinExistence type="predicted"/>
<evidence type="ECO:0000256" key="1">
    <source>
        <dbReference type="SAM" id="Phobius"/>
    </source>
</evidence>
<feature type="transmembrane region" description="Helical" evidence="1">
    <location>
        <begin position="35"/>
        <end position="53"/>
    </location>
</feature>
<comment type="caution">
    <text evidence="2">The sequence shown here is derived from an EMBL/GenBank/DDBJ whole genome shotgun (WGS) entry which is preliminary data.</text>
</comment>
<accession>A0A7W8IHR3</accession>
<protein>
    <recommendedName>
        <fullName evidence="4">DUF2306 domain-containing protein</fullName>
    </recommendedName>
</protein>
<dbReference type="EMBL" id="JACHDY010000001">
    <property type="protein sequence ID" value="MBB5316536.1"/>
    <property type="molecule type" value="Genomic_DNA"/>
</dbReference>
<keyword evidence="3" id="KW-1185">Reference proteome</keyword>
<feature type="transmembrane region" description="Helical" evidence="1">
    <location>
        <begin position="73"/>
        <end position="98"/>
    </location>
</feature>